<dbReference type="GO" id="GO:0004069">
    <property type="term" value="F:L-aspartate:2-oxoglutarate aminotransferase activity"/>
    <property type="evidence" value="ECO:0007669"/>
    <property type="project" value="UniProtKB-EC"/>
</dbReference>
<dbReference type="InterPro" id="IPR015424">
    <property type="entry name" value="PyrdxlP-dep_Trfase"/>
</dbReference>
<reference evidence="10" key="1">
    <citation type="journal article" date="2012" name="G3 (Bethesda)">
        <title>Pichia sorbitophila, an interspecies yeast hybrid reveals early steps of genome resolution following polyploidization.</title>
        <authorList>
            <person name="Leh Louis V."/>
            <person name="Despons L."/>
            <person name="Friedrich A."/>
            <person name="Martin T."/>
            <person name="Durrens P."/>
            <person name="Casaregola S."/>
            <person name="Neuveglise C."/>
            <person name="Fairhead C."/>
            <person name="Marck C."/>
            <person name="Cruz J.A."/>
            <person name="Straub M.L."/>
            <person name="Kugler V."/>
            <person name="Sacerdot C."/>
            <person name="Uzunov Z."/>
            <person name="Thierry A."/>
            <person name="Weiss S."/>
            <person name="Bleykasten C."/>
            <person name="De Montigny J."/>
            <person name="Jacques N."/>
            <person name="Jung P."/>
            <person name="Lemaire M."/>
            <person name="Mallet S."/>
            <person name="Morel G."/>
            <person name="Richard G.F."/>
            <person name="Sarkar A."/>
            <person name="Savel G."/>
            <person name="Schacherer J."/>
            <person name="Seret M.L."/>
            <person name="Talla E."/>
            <person name="Samson G."/>
            <person name="Jubin C."/>
            <person name="Poulain J."/>
            <person name="Vacherie B."/>
            <person name="Barbe V."/>
            <person name="Pelletier E."/>
            <person name="Sherman D.J."/>
            <person name="Westhof E."/>
            <person name="Weissenbach J."/>
            <person name="Baret P.V."/>
            <person name="Wincker P."/>
            <person name="Gaillardin C."/>
            <person name="Dujon B."/>
            <person name="Souciet J.L."/>
        </authorList>
    </citation>
    <scope>NUCLEOTIDE SEQUENCE [LARGE SCALE GENOMIC DNA]</scope>
    <source>
        <strain evidence="10">CBS 270.75 / DBVPG 7215 / KCTC 17166 / NRRL Y-17582</strain>
    </source>
</reference>
<dbReference type="PROSITE" id="PS00105">
    <property type="entry name" value="AA_TRANSFER_CLASS_1"/>
    <property type="match status" value="1"/>
</dbReference>
<dbReference type="RefSeq" id="XP_003647300.1">
    <property type="nucleotide sequence ID" value="XM_003647252.1"/>
</dbReference>
<dbReference type="InParanoid" id="G8JV04"/>
<dbReference type="NCBIfam" id="NF006719">
    <property type="entry name" value="PRK09257.1"/>
    <property type="match status" value="1"/>
</dbReference>
<dbReference type="OrthoDB" id="6752799at2759"/>
<dbReference type="Gene3D" id="3.40.640.10">
    <property type="entry name" value="Type I PLP-dependent aspartate aminotransferase-like (Major domain)"/>
    <property type="match status" value="1"/>
</dbReference>
<dbReference type="GO" id="GO:0006532">
    <property type="term" value="P:aspartate biosynthetic process"/>
    <property type="evidence" value="ECO:0007669"/>
    <property type="project" value="EnsemblFungi"/>
</dbReference>
<dbReference type="InterPro" id="IPR000796">
    <property type="entry name" value="Asp_trans"/>
</dbReference>
<dbReference type="InterPro" id="IPR004839">
    <property type="entry name" value="Aminotransferase_I/II_large"/>
</dbReference>
<comment type="catalytic activity">
    <reaction evidence="7">
        <text>L-aspartate + 2-oxoglutarate = oxaloacetate + L-glutamate</text>
        <dbReference type="Rhea" id="RHEA:21824"/>
        <dbReference type="ChEBI" id="CHEBI:16452"/>
        <dbReference type="ChEBI" id="CHEBI:16810"/>
        <dbReference type="ChEBI" id="CHEBI:29985"/>
        <dbReference type="ChEBI" id="CHEBI:29991"/>
        <dbReference type="EC" id="2.6.1.1"/>
    </reaction>
</comment>
<dbReference type="KEGG" id="erc:Ecym_6087"/>
<evidence type="ECO:0000259" key="8">
    <source>
        <dbReference type="Pfam" id="PF00155"/>
    </source>
</evidence>
<evidence type="ECO:0000256" key="2">
    <source>
        <dbReference type="ARBA" id="ARBA00007441"/>
    </source>
</evidence>
<name>G8JV04_ERECY</name>
<dbReference type="OMA" id="GTWTHIT"/>
<dbReference type="SUPFAM" id="SSF53383">
    <property type="entry name" value="PLP-dependent transferases"/>
    <property type="match status" value="1"/>
</dbReference>
<dbReference type="eggNOG" id="KOG1412">
    <property type="taxonomic scope" value="Eukaryota"/>
</dbReference>
<feature type="domain" description="Aminotransferase class I/classII large" evidence="8">
    <location>
        <begin position="32"/>
        <end position="407"/>
    </location>
</feature>
<dbReference type="FunCoup" id="G8JV04">
    <property type="interactions" value="823"/>
</dbReference>
<dbReference type="GO" id="GO:0032938">
    <property type="term" value="P:negative regulation of translation in response to oxidative stress"/>
    <property type="evidence" value="ECO:0007669"/>
    <property type="project" value="EnsemblFungi"/>
</dbReference>
<dbReference type="AlphaFoldDB" id="G8JV04"/>
<evidence type="ECO:0000256" key="1">
    <source>
        <dbReference type="ARBA" id="ARBA00001933"/>
    </source>
</evidence>
<evidence type="ECO:0000256" key="5">
    <source>
        <dbReference type="ARBA" id="ARBA00022679"/>
    </source>
</evidence>
<gene>
    <name evidence="9" type="ordered locus">Ecym_6087</name>
</gene>
<keyword evidence="5 7" id="KW-0808">Transferase</keyword>
<dbReference type="CDD" id="cd00609">
    <property type="entry name" value="AAT_like"/>
    <property type="match status" value="1"/>
</dbReference>
<dbReference type="STRING" id="931890.G8JV04"/>
<dbReference type="GeneID" id="11468869"/>
<dbReference type="GO" id="GO:0030170">
    <property type="term" value="F:pyridoxal phosphate binding"/>
    <property type="evidence" value="ECO:0007669"/>
    <property type="project" value="InterPro"/>
</dbReference>
<evidence type="ECO:0000256" key="3">
    <source>
        <dbReference type="ARBA" id="ARBA00011738"/>
    </source>
</evidence>
<keyword evidence="6" id="KW-0663">Pyridoxal phosphate</keyword>
<dbReference type="InterPro" id="IPR015421">
    <property type="entry name" value="PyrdxlP-dep_Trfase_major"/>
</dbReference>
<evidence type="ECO:0000256" key="6">
    <source>
        <dbReference type="ARBA" id="ARBA00022898"/>
    </source>
</evidence>
<dbReference type="GO" id="GO:0005777">
    <property type="term" value="C:peroxisome"/>
    <property type="evidence" value="ECO:0007669"/>
    <property type="project" value="EnsemblFungi"/>
</dbReference>
<sequence length="419" mass="46354">MVLDQFHSLAVLPADAVFDVRLRYMKDDRGCKVDLGIGAYRDNNGKPWVLPSVKLAEDRVRSDENYDHEYLGISGFQPLTTAAVRVLLGEGSQALDEDRVVSVQSLSGTGALHLAMRLLLATLPKSLVYFSSPTWANHYALSKTQGLETATYPYWDSITKSIDIEGFLKAINDAPSGSVFVLHACAHNPTGMDPTAEQWDMILDAIASKGHVALFDVAYQGFATGDLDRDAFAVRLGLKKLAHNTPVLICQSFAKNVGIYGERVGVFHIVVPRQDPADVAKLKMALLSQLNLITRSEVSNPPAYGAKVVAKVLNTPELTKQWHQDMLTMSNRIKKMRHVLHDKLVEFQTPGNWDHIIRQCGMFSFTGLTKEMVERMEKEHAVYLVSSGRISIAGLNDKNVEHVAKAIDSVVRHFASSKL</sequence>
<dbReference type="InterPro" id="IPR004838">
    <property type="entry name" value="NHTrfase_class1_PyrdxlP-BS"/>
</dbReference>
<organism evidence="9 10">
    <name type="scientific">Eremothecium cymbalariae (strain CBS 270.75 / DBVPG 7215 / KCTC 17166 / NRRL Y-17582)</name>
    <name type="common">Yeast</name>
    <dbReference type="NCBI Taxonomy" id="931890"/>
    <lineage>
        <taxon>Eukaryota</taxon>
        <taxon>Fungi</taxon>
        <taxon>Dikarya</taxon>
        <taxon>Ascomycota</taxon>
        <taxon>Saccharomycotina</taxon>
        <taxon>Saccharomycetes</taxon>
        <taxon>Saccharomycetales</taxon>
        <taxon>Saccharomycetaceae</taxon>
        <taxon>Eremothecium</taxon>
    </lineage>
</organism>
<evidence type="ECO:0000256" key="4">
    <source>
        <dbReference type="ARBA" id="ARBA00022576"/>
    </source>
</evidence>
<dbReference type="HOGENOM" id="CLU_032440_1_2_1"/>
<comment type="subunit">
    <text evidence="3 7">Homodimer.</text>
</comment>
<dbReference type="InterPro" id="IPR015422">
    <property type="entry name" value="PyrdxlP-dep_Trfase_small"/>
</dbReference>
<evidence type="ECO:0000313" key="9">
    <source>
        <dbReference type="EMBL" id="AET40483.1"/>
    </source>
</evidence>
<dbReference type="Proteomes" id="UP000006790">
    <property type="component" value="Chromosome 6"/>
</dbReference>
<dbReference type="EC" id="2.6.1.1" evidence="7"/>
<dbReference type="PANTHER" id="PTHR11879:SF55">
    <property type="entry name" value="GLUTAMATE OXALOACETATE TRANSAMINASE 1, ISOFORM B"/>
    <property type="match status" value="1"/>
</dbReference>
<keyword evidence="10" id="KW-1185">Reference proteome</keyword>
<dbReference type="GO" id="GO:0043023">
    <property type="term" value="F:ribosomal large subunit binding"/>
    <property type="evidence" value="ECO:0007669"/>
    <property type="project" value="EnsemblFungi"/>
</dbReference>
<evidence type="ECO:0000256" key="7">
    <source>
        <dbReference type="RuleBase" id="RU000480"/>
    </source>
</evidence>
<accession>G8JV04</accession>
<evidence type="ECO:0000313" key="10">
    <source>
        <dbReference type="Proteomes" id="UP000006790"/>
    </source>
</evidence>
<dbReference type="PANTHER" id="PTHR11879">
    <property type="entry name" value="ASPARTATE AMINOTRANSFERASE"/>
    <property type="match status" value="1"/>
</dbReference>
<dbReference type="Pfam" id="PF00155">
    <property type="entry name" value="Aminotran_1_2"/>
    <property type="match status" value="1"/>
</dbReference>
<dbReference type="PRINTS" id="PR00799">
    <property type="entry name" value="TRANSAMINASE"/>
</dbReference>
<dbReference type="FunFam" id="3.90.1150.10:FF:000001">
    <property type="entry name" value="Aspartate aminotransferase"/>
    <property type="match status" value="1"/>
</dbReference>
<comment type="similarity">
    <text evidence="2">Belongs to the class-I pyridoxal-phosphate-dependent aminotransferase family.</text>
</comment>
<proteinExistence type="inferred from homology"/>
<comment type="miscellaneous">
    <text evidence="7">In eukaryotes there are cytoplasmic, mitochondrial and chloroplastic isozymes.</text>
</comment>
<dbReference type="FunFam" id="3.40.640.10:FF:000066">
    <property type="entry name" value="Aspartate aminotransferase"/>
    <property type="match status" value="1"/>
</dbReference>
<dbReference type="EMBL" id="CP002502">
    <property type="protein sequence ID" value="AET40483.1"/>
    <property type="molecule type" value="Genomic_DNA"/>
</dbReference>
<keyword evidence="4 7" id="KW-0032">Aminotransferase</keyword>
<dbReference type="GO" id="GO:0005829">
    <property type="term" value="C:cytosol"/>
    <property type="evidence" value="ECO:0007669"/>
    <property type="project" value="EnsemblFungi"/>
</dbReference>
<dbReference type="Gene3D" id="3.90.1150.10">
    <property type="entry name" value="Aspartate Aminotransferase, domain 1"/>
    <property type="match status" value="1"/>
</dbReference>
<comment type="cofactor">
    <cofactor evidence="1">
        <name>pyridoxal 5'-phosphate</name>
        <dbReference type="ChEBI" id="CHEBI:597326"/>
    </cofactor>
</comment>
<protein>
    <recommendedName>
        <fullName evidence="7">Aspartate aminotransferase</fullName>
        <ecNumber evidence="7">2.6.1.1</ecNumber>
    </recommendedName>
</protein>